<comment type="caution">
    <text evidence="3">The sequence shown here is derived from an EMBL/GenBank/DDBJ whole genome shotgun (WGS) entry which is preliminary data.</text>
</comment>
<feature type="domain" description="N-terminal" evidence="2">
    <location>
        <begin position="22"/>
        <end position="96"/>
    </location>
</feature>
<keyword evidence="4" id="KW-1185">Reference proteome</keyword>
<organism evidence="3 4">
    <name type="scientific">Sulfobacillus harzensis</name>
    <dbReference type="NCBI Taxonomy" id="2729629"/>
    <lineage>
        <taxon>Bacteria</taxon>
        <taxon>Bacillati</taxon>
        <taxon>Bacillota</taxon>
        <taxon>Clostridia</taxon>
        <taxon>Eubacteriales</taxon>
        <taxon>Clostridiales Family XVII. Incertae Sedis</taxon>
        <taxon>Sulfobacillus</taxon>
    </lineage>
</organism>
<evidence type="ECO:0000313" key="4">
    <source>
        <dbReference type="Proteomes" id="UP000533476"/>
    </source>
</evidence>
<dbReference type="InterPro" id="IPR013610">
    <property type="entry name" value="ArdC_N"/>
</dbReference>
<gene>
    <name evidence="3" type="ORF">HIJ39_19275</name>
</gene>
<dbReference type="AlphaFoldDB" id="A0A7Y0Q4C0"/>
<reference evidence="3 4" key="1">
    <citation type="submission" date="2020-04" db="EMBL/GenBank/DDBJ databases">
        <authorList>
            <person name="Zhang R."/>
            <person name="Schippers A."/>
        </authorList>
    </citation>
    <scope>NUCLEOTIDE SEQUENCE [LARGE SCALE GENOMIC DNA]</scope>
    <source>
        <strain evidence="3 4">DSM 109850</strain>
    </source>
</reference>
<name>A0A7Y0Q4C0_9FIRM</name>
<dbReference type="GO" id="GO:0003697">
    <property type="term" value="F:single-stranded DNA binding"/>
    <property type="evidence" value="ECO:0007669"/>
    <property type="project" value="InterPro"/>
</dbReference>
<protein>
    <recommendedName>
        <fullName evidence="2">N-terminal domain-containing protein</fullName>
    </recommendedName>
</protein>
<accession>A0A7Y0Q4C0</accession>
<dbReference type="EMBL" id="JABBVZ010000113">
    <property type="protein sequence ID" value="NMP24467.1"/>
    <property type="molecule type" value="Genomic_DNA"/>
</dbReference>
<proteinExistence type="predicted"/>
<feature type="compositionally biased region" description="Acidic residues" evidence="1">
    <location>
        <begin position="290"/>
        <end position="300"/>
    </location>
</feature>
<feature type="region of interest" description="Disordered" evidence="1">
    <location>
        <begin position="280"/>
        <end position="300"/>
    </location>
</feature>
<dbReference type="RefSeq" id="WP_169102614.1">
    <property type="nucleotide sequence ID" value="NZ_JABBVZ010000113.1"/>
</dbReference>
<evidence type="ECO:0000313" key="3">
    <source>
        <dbReference type="EMBL" id="NMP24467.1"/>
    </source>
</evidence>
<evidence type="ECO:0000259" key="2">
    <source>
        <dbReference type="Pfam" id="PF08401"/>
    </source>
</evidence>
<evidence type="ECO:0000256" key="1">
    <source>
        <dbReference type="SAM" id="MobiDB-lite"/>
    </source>
</evidence>
<dbReference type="Pfam" id="PF08401">
    <property type="entry name" value="ArdcN"/>
    <property type="match status" value="1"/>
</dbReference>
<sequence length="300" mass="32600">MNATEAQAVVQSGIQQMLEDPDQWRQWATTLSRFHHYSPGNVLLIMSQMPDATRVAGYHAWQDLGRHVQRGEHGITILAPVMRRREEEAATAEPAKPAPPALVGFRAATVFDVSQTQGRDLAIPQPKLLDGAALVELIGSLSATVGVPVLMAESNTMGGANGVWRPSEGTITVARDRSPDQQVKTLLHEWAHAVGVPDVAAAMDRHRGAEEITAETTAYVLAQRLGMDTRQYSIPYVGHWAAGDPAKVLALTQAVSQRVQTMSTTLEQAAQRDPVIARALGMPEPQQAEQEQEDDLELEA</sequence>
<dbReference type="Proteomes" id="UP000533476">
    <property type="component" value="Unassembled WGS sequence"/>
</dbReference>